<dbReference type="Proteomes" id="UP001347796">
    <property type="component" value="Unassembled WGS sequence"/>
</dbReference>
<dbReference type="PANTHER" id="PTHR19143">
    <property type="entry name" value="FIBRINOGEN/TENASCIN/ANGIOPOEITIN"/>
    <property type="match status" value="1"/>
</dbReference>
<evidence type="ECO:0000259" key="4">
    <source>
        <dbReference type="PROSITE" id="PS50948"/>
    </source>
</evidence>
<accession>A0AAN8PNN7</accession>
<dbReference type="PROSITE" id="PS01186">
    <property type="entry name" value="EGF_2"/>
    <property type="match status" value="1"/>
</dbReference>
<dbReference type="AlphaFoldDB" id="A0AAN8PNN7"/>
<dbReference type="InterPro" id="IPR000742">
    <property type="entry name" value="EGF"/>
</dbReference>
<dbReference type="GO" id="GO:0005615">
    <property type="term" value="C:extracellular space"/>
    <property type="evidence" value="ECO:0007669"/>
    <property type="project" value="TreeGrafter"/>
</dbReference>
<dbReference type="PROSITE" id="PS00022">
    <property type="entry name" value="EGF_1"/>
    <property type="match status" value="1"/>
</dbReference>
<keyword evidence="1" id="KW-0245">EGF-like domain</keyword>
<protein>
    <recommendedName>
        <fullName evidence="8">Fibrinogen C-terminal domain-containing protein</fullName>
    </recommendedName>
</protein>
<proteinExistence type="predicted"/>
<evidence type="ECO:0000259" key="5">
    <source>
        <dbReference type="PROSITE" id="PS51406"/>
    </source>
</evidence>
<dbReference type="PROSITE" id="PS51406">
    <property type="entry name" value="FIBRINOGEN_C_2"/>
    <property type="match status" value="1"/>
</dbReference>
<dbReference type="PROSITE" id="PS50026">
    <property type="entry name" value="EGF_3"/>
    <property type="match status" value="1"/>
</dbReference>
<feature type="chain" id="PRO_5043032033" description="Fibrinogen C-terminal domain-containing protein" evidence="2">
    <location>
        <begin position="16"/>
        <end position="383"/>
    </location>
</feature>
<evidence type="ECO:0000259" key="3">
    <source>
        <dbReference type="PROSITE" id="PS50026"/>
    </source>
</evidence>
<comment type="caution">
    <text evidence="1">Lacks conserved residue(s) required for the propagation of feature annotation.</text>
</comment>
<sequence length="383" mass="43297">MWILVLLSVTELTALEYKYECQHLTVPTATAYKSLTVDWLLDCVRQCSHDSSCLSATFDGSQTCYMYSDDHLNCTASLGLGGLFVSKLKATEVASTTEATTTMETVITTEGMIETTPLTCLNSGTLNPVTQTCKCYNGYIGDTCERLMMDCTEGFKSGHYDGVEYVNYFIKPTLAPTAFEVHCNMKDGGGCFKMMKNSEWSPFVNMNENWATYKDGFGSLGDNYWLGLDKLHYITTSRPHHLFIEVFSDIDWKGRWRKYENFKVEDESTNYRMTYSGSFPWTQTEASADPDWTKPIESIPLGDSMIGLNGSAFSTFDRDNDLDAGRNCAQEYQGGWWYNACAECNPNGPIKKPRNPGAVNELFWKYDFMNNYTPLIEMFLRAA</sequence>
<dbReference type="Gene3D" id="4.10.530.10">
    <property type="entry name" value="Gamma-fibrinogen Carboxyl Terminal Fragment, domain 2"/>
    <property type="match status" value="1"/>
</dbReference>
<evidence type="ECO:0000313" key="7">
    <source>
        <dbReference type="Proteomes" id="UP001347796"/>
    </source>
</evidence>
<dbReference type="InterPro" id="IPR014716">
    <property type="entry name" value="Fibrinogen_a/b/g_C_1"/>
</dbReference>
<dbReference type="PROSITE" id="PS50948">
    <property type="entry name" value="PAN"/>
    <property type="match status" value="1"/>
</dbReference>
<feature type="domain" description="Apple" evidence="4">
    <location>
        <begin position="21"/>
        <end position="89"/>
    </location>
</feature>
<evidence type="ECO:0000313" key="6">
    <source>
        <dbReference type="EMBL" id="KAK6180524.1"/>
    </source>
</evidence>
<dbReference type="Gene3D" id="3.90.215.10">
    <property type="entry name" value="Gamma Fibrinogen, chain A, domain 1"/>
    <property type="match status" value="1"/>
</dbReference>
<evidence type="ECO:0008006" key="8">
    <source>
        <dbReference type="Google" id="ProtNLM"/>
    </source>
</evidence>
<dbReference type="Pfam" id="PF00024">
    <property type="entry name" value="PAN_1"/>
    <property type="match status" value="1"/>
</dbReference>
<dbReference type="SMART" id="SM00186">
    <property type="entry name" value="FBG"/>
    <property type="match status" value="1"/>
</dbReference>
<reference evidence="6 7" key="1">
    <citation type="submission" date="2024-01" db="EMBL/GenBank/DDBJ databases">
        <title>The genome of the rayed Mediterranean limpet Patella caerulea (Linnaeus, 1758).</title>
        <authorList>
            <person name="Anh-Thu Weber A."/>
            <person name="Halstead-Nussloch G."/>
        </authorList>
    </citation>
    <scope>NUCLEOTIDE SEQUENCE [LARGE SCALE GENOMIC DNA]</scope>
    <source>
        <strain evidence="6">AATW-2023a</strain>
        <tissue evidence="6">Whole specimen</tissue>
    </source>
</reference>
<feature type="domain" description="Fibrinogen C-terminal" evidence="5">
    <location>
        <begin position="142"/>
        <end position="383"/>
    </location>
</feature>
<feature type="signal peptide" evidence="2">
    <location>
        <begin position="1"/>
        <end position="15"/>
    </location>
</feature>
<keyword evidence="1" id="KW-1015">Disulfide bond</keyword>
<evidence type="ECO:0000256" key="2">
    <source>
        <dbReference type="SAM" id="SignalP"/>
    </source>
</evidence>
<feature type="domain" description="EGF-like" evidence="3">
    <location>
        <begin position="111"/>
        <end position="145"/>
    </location>
</feature>
<comment type="caution">
    <text evidence="6">The sequence shown here is derived from an EMBL/GenBank/DDBJ whole genome shotgun (WGS) entry which is preliminary data.</text>
</comment>
<evidence type="ECO:0000256" key="1">
    <source>
        <dbReference type="PROSITE-ProRule" id="PRU00076"/>
    </source>
</evidence>
<feature type="disulfide bond" evidence="1">
    <location>
        <begin position="135"/>
        <end position="144"/>
    </location>
</feature>
<dbReference type="InterPro" id="IPR036056">
    <property type="entry name" value="Fibrinogen-like_C"/>
</dbReference>
<gene>
    <name evidence="6" type="ORF">SNE40_012664</name>
</gene>
<keyword evidence="2" id="KW-0732">Signal</keyword>
<dbReference type="InterPro" id="IPR003609">
    <property type="entry name" value="Pan_app"/>
</dbReference>
<dbReference type="InterPro" id="IPR050373">
    <property type="entry name" value="Fibrinogen_C-term_domain"/>
</dbReference>
<organism evidence="6 7">
    <name type="scientific">Patella caerulea</name>
    <name type="common">Rayed Mediterranean limpet</name>
    <dbReference type="NCBI Taxonomy" id="87958"/>
    <lineage>
        <taxon>Eukaryota</taxon>
        <taxon>Metazoa</taxon>
        <taxon>Spiralia</taxon>
        <taxon>Lophotrochozoa</taxon>
        <taxon>Mollusca</taxon>
        <taxon>Gastropoda</taxon>
        <taxon>Patellogastropoda</taxon>
        <taxon>Patelloidea</taxon>
        <taxon>Patellidae</taxon>
        <taxon>Patella</taxon>
    </lineage>
</organism>
<dbReference type="InterPro" id="IPR002181">
    <property type="entry name" value="Fibrinogen_a/b/g_C_dom"/>
</dbReference>
<dbReference type="SUPFAM" id="SSF56496">
    <property type="entry name" value="Fibrinogen C-terminal domain-like"/>
    <property type="match status" value="1"/>
</dbReference>
<dbReference type="Pfam" id="PF00147">
    <property type="entry name" value="Fibrinogen_C"/>
    <property type="match status" value="1"/>
</dbReference>
<name>A0AAN8PNN7_PATCE</name>
<keyword evidence="7" id="KW-1185">Reference proteome</keyword>
<dbReference type="EMBL" id="JAZGQO010000008">
    <property type="protein sequence ID" value="KAK6180524.1"/>
    <property type="molecule type" value="Genomic_DNA"/>
</dbReference>